<sequence>MLNVVENSKQLEIFTNPLAPRLIQDIVVLILLFLLVVVNDWNELPTEVVEQTVLNGLKNSIILCIQLKL</sequence>
<gene>
    <name evidence="1" type="ORF">BpHYR1_043502</name>
</gene>
<comment type="caution">
    <text evidence="1">The sequence shown here is derived from an EMBL/GenBank/DDBJ whole genome shotgun (WGS) entry which is preliminary data.</text>
</comment>
<evidence type="ECO:0000313" key="1">
    <source>
        <dbReference type="EMBL" id="RNA01448.1"/>
    </source>
</evidence>
<name>A0A3M7PS21_BRAPC</name>
<reference evidence="1 2" key="1">
    <citation type="journal article" date="2018" name="Sci. Rep.">
        <title>Genomic signatures of local adaptation to the degree of environmental predictability in rotifers.</title>
        <authorList>
            <person name="Franch-Gras L."/>
            <person name="Hahn C."/>
            <person name="Garcia-Roger E.M."/>
            <person name="Carmona M.J."/>
            <person name="Serra M."/>
            <person name="Gomez A."/>
        </authorList>
    </citation>
    <scope>NUCLEOTIDE SEQUENCE [LARGE SCALE GENOMIC DNA]</scope>
    <source>
        <strain evidence="1">HYR1</strain>
    </source>
</reference>
<accession>A0A3M7PS21</accession>
<keyword evidence="2" id="KW-1185">Reference proteome</keyword>
<protein>
    <submittedName>
        <fullName evidence="1">Uncharacterized protein</fullName>
    </submittedName>
</protein>
<dbReference type="AlphaFoldDB" id="A0A3M7PS21"/>
<proteinExistence type="predicted"/>
<evidence type="ECO:0000313" key="2">
    <source>
        <dbReference type="Proteomes" id="UP000276133"/>
    </source>
</evidence>
<dbReference type="EMBL" id="REGN01009319">
    <property type="protein sequence ID" value="RNA01448.1"/>
    <property type="molecule type" value="Genomic_DNA"/>
</dbReference>
<dbReference type="Proteomes" id="UP000276133">
    <property type="component" value="Unassembled WGS sequence"/>
</dbReference>
<organism evidence="1 2">
    <name type="scientific">Brachionus plicatilis</name>
    <name type="common">Marine rotifer</name>
    <name type="synonym">Brachionus muelleri</name>
    <dbReference type="NCBI Taxonomy" id="10195"/>
    <lineage>
        <taxon>Eukaryota</taxon>
        <taxon>Metazoa</taxon>
        <taxon>Spiralia</taxon>
        <taxon>Gnathifera</taxon>
        <taxon>Rotifera</taxon>
        <taxon>Eurotatoria</taxon>
        <taxon>Monogononta</taxon>
        <taxon>Pseudotrocha</taxon>
        <taxon>Ploima</taxon>
        <taxon>Brachionidae</taxon>
        <taxon>Brachionus</taxon>
    </lineage>
</organism>